<dbReference type="EMBL" id="JAVDPY010000004">
    <property type="protein sequence ID" value="MDR6334293.1"/>
    <property type="molecule type" value="Genomic_DNA"/>
</dbReference>
<gene>
    <name evidence="8" type="ORF">GGQ86_002769</name>
    <name evidence="7" type="ORF">XFLAVUS301_26870</name>
</gene>
<evidence type="ECO:0000313" key="7">
    <source>
        <dbReference type="EMBL" id="GLI23013.1"/>
    </source>
</evidence>
<dbReference type="RefSeq" id="WP_309298279.1">
    <property type="nucleotide sequence ID" value="NZ_BSDO01000003.1"/>
</dbReference>
<protein>
    <submittedName>
        <fullName evidence="7">AI-2E family transporter</fullName>
    </submittedName>
    <submittedName>
        <fullName evidence="8">PurR-regulated permease PerM</fullName>
    </submittedName>
</protein>
<feature type="transmembrane region" description="Helical" evidence="6">
    <location>
        <begin position="226"/>
        <end position="245"/>
    </location>
</feature>
<evidence type="ECO:0000313" key="9">
    <source>
        <dbReference type="Proteomes" id="UP001144397"/>
    </source>
</evidence>
<dbReference type="EMBL" id="BSDO01000003">
    <property type="protein sequence ID" value="GLI23013.1"/>
    <property type="molecule type" value="Genomic_DNA"/>
</dbReference>
<accession>A0A9W6FMJ6</accession>
<feature type="transmembrane region" description="Helical" evidence="6">
    <location>
        <begin position="283"/>
        <end position="316"/>
    </location>
</feature>
<evidence type="ECO:0000256" key="5">
    <source>
        <dbReference type="ARBA" id="ARBA00023136"/>
    </source>
</evidence>
<keyword evidence="10" id="KW-1185">Reference proteome</keyword>
<dbReference type="GO" id="GO:0055085">
    <property type="term" value="P:transmembrane transport"/>
    <property type="evidence" value="ECO:0007669"/>
    <property type="project" value="TreeGrafter"/>
</dbReference>
<evidence type="ECO:0000256" key="1">
    <source>
        <dbReference type="ARBA" id="ARBA00004141"/>
    </source>
</evidence>
<keyword evidence="4 6" id="KW-1133">Transmembrane helix</keyword>
<name>A0A9W6FMJ6_XANFL</name>
<dbReference type="PANTHER" id="PTHR21716:SF64">
    <property type="entry name" value="AI-2 TRANSPORT PROTEIN TQSA"/>
    <property type="match status" value="1"/>
</dbReference>
<evidence type="ECO:0000256" key="2">
    <source>
        <dbReference type="ARBA" id="ARBA00009773"/>
    </source>
</evidence>
<evidence type="ECO:0000313" key="8">
    <source>
        <dbReference type="EMBL" id="MDR6334293.1"/>
    </source>
</evidence>
<dbReference type="AlphaFoldDB" id="A0A9W6FMJ6"/>
<comment type="subcellular location">
    <subcellularLocation>
        <location evidence="1">Membrane</location>
        <topology evidence="1">Multi-pass membrane protein</topology>
    </subcellularLocation>
</comment>
<evidence type="ECO:0000256" key="4">
    <source>
        <dbReference type="ARBA" id="ARBA00022989"/>
    </source>
</evidence>
<reference evidence="8 10" key="2">
    <citation type="submission" date="2023-07" db="EMBL/GenBank/DDBJ databases">
        <title>Genomic Encyclopedia of Type Strains, Phase IV (KMG-IV): sequencing the most valuable type-strain genomes for metagenomic binning, comparative biology and taxonomic classification.</title>
        <authorList>
            <person name="Goeker M."/>
        </authorList>
    </citation>
    <scope>NUCLEOTIDE SEQUENCE [LARGE SCALE GENOMIC DNA]</scope>
    <source>
        <strain evidence="8 10">DSM 338</strain>
    </source>
</reference>
<comment type="caution">
    <text evidence="7">The sequence shown here is derived from an EMBL/GenBank/DDBJ whole genome shotgun (WGS) entry which is preliminary data.</text>
</comment>
<dbReference type="GO" id="GO:0016020">
    <property type="term" value="C:membrane"/>
    <property type="evidence" value="ECO:0007669"/>
    <property type="project" value="UniProtKB-SubCell"/>
</dbReference>
<evidence type="ECO:0000256" key="6">
    <source>
        <dbReference type="SAM" id="Phobius"/>
    </source>
</evidence>
<reference evidence="7" key="1">
    <citation type="submission" date="2022-12" db="EMBL/GenBank/DDBJ databases">
        <title>Reference genome sequencing for broad-spectrum identification of bacterial and archaeal isolates by mass spectrometry.</title>
        <authorList>
            <person name="Sekiguchi Y."/>
            <person name="Tourlousse D.M."/>
        </authorList>
    </citation>
    <scope>NUCLEOTIDE SEQUENCE</scope>
    <source>
        <strain evidence="7">301</strain>
    </source>
</reference>
<dbReference type="PANTHER" id="PTHR21716">
    <property type="entry name" value="TRANSMEMBRANE PROTEIN"/>
    <property type="match status" value="1"/>
</dbReference>
<proteinExistence type="inferred from homology"/>
<dbReference type="Proteomes" id="UP001245370">
    <property type="component" value="Unassembled WGS sequence"/>
</dbReference>
<keyword evidence="5 6" id="KW-0472">Membrane</keyword>
<feature type="transmembrane region" description="Helical" evidence="6">
    <location>
        <begin position="133"/>
        <end position="154"/>
    </location>
</feature>
<dbReference type="InterPro" id="IPR002549">
    <property type="entry name" value="AI-2E-like"/>
</dbReference>
<dbReference type="GeneID" id="95763468"/>
<evidence type="ECO:0000256" key="3">
    <source>
        <dbReference type="ARBA" id="ARBA00022692"/>
    </source>
</evidence>
<dbReference type="Proteomes" id="UP001144397">
    <property type="component" value="Unassembled WGS sequence"/>
</dbReference>
<feature type="transmembrane region" description="Helical" evidence="6">
    <location>
        <begin position="252"/>
        <end position="271"/>
    </location>
</feature>
<sequence length="342" mass="36883">MMRGLVGLAAAVVVFAALYVTGALLAPVAFALLVIAVVHPLLARLEAKLPKMVAVLGTLVITLAVVGAVSSVVVWGFSHVAAWVFQNASRFQRLYGEAAVWLEGHGFVLAGLWAEHFDVRWLLRLFQDLSGRLQGMASFLVFTFIYVLLGLLEVEAMKSQVMRLSRSGRAPFLAPALADIARKMQTYMAVRTLMSIATGAVVWAFTLTAGLELALAWGAIAFALNYIPFIGPFVATLLPTLFALAQFESWEMAVFVFVCLNVIQFLSGSYLEPRLAGKALAVSPVLVLFAVFFFAFLWGIAGAFIGVPILIAGLTLCAHHPDTRFVAELFSGRVATEEAGQA</sequence>
<dbReference type="Pfam" id="PF01594">
    <property type="entry name" value="AI-2E_transport"/>
    <property type="match status" value="1"/>
</dbReference>
<keyword evidence="3 6" id="KW-0812">Transmembrane</keyword>
<comment type="similarity">
    <text evidence="2">Belongs to the autoinducer-2 exporter (AI-2E) (TC 2.A.86) family.</text>
</comment>
<evidence type="ECO:0000313" key="10">
    <source>
        <dbReference type="Proteomes" id="UP001245370"/>
    </source>
</evidence>
<organism evidence="7 9">
    <name type="scientific">Xanthobacter flavus</name>
    <dbReference type="NCBI Taxonomy" id="281"/>
    <lineage>
        <taxon>Bacteria</taxon>
        <taxon>Pseudomonadati</taxon>
        <taxon>Pseudomonadota</taxon>
        <taxon>Alphaproteobacteria</taxon>
        <taxon>Hyphomicrobiales</taxon>
        <taxon>Xanthobacteraceae</taxon>
        <taxon>Xanthobacter</taxon>
    </lineage>
</organism>
<feature type="transmembrane region" description="Helical" evidence="6">
    <location>
        <begin position="192"/>
        <end position="220"/>
    </location>
</feature>
<feature type="transmembrane region" description="Helical" evidence="6">
    <location>
        <begin position="55"/>
        <end position="77"/>
    </location>
</feature>